<evidence type="ECO:0000313" key="1">
    <source>
        <dbReference type="EMBL" id="KAI0033362.1"/>
    </source>
</evidence>
<evidence type="ECO:0000313" key="2">
    <source>
        <dbReference type="Proteomes" id="UP000814128"/>
    </source>
</evidence>
<gene>
    <name evidence="1" type="ORF">K488DRAFT_84971</name>
</gene>
<reference evidence="1" key="2">
    <citation type="journal article" date="2022" name="New Phytol.">
        <title>Evolutionary transition to the ectomycorrhizal habit in the genomes of a hyperdiverse lineage of mushroom-forming fungi.</title>
        <authorList>
            <person name="Looney B."/>
            <person name="Miyauchi S."/>
            <person name="Morin E."/>
            <person name="Drula E."/>
            <person name="Courty P.E."/>
            <person name="Kohler A."/>
            <person name="Kuo A."/>
            <person name="LaButti K."/>
            <person name="Pangilinan J."/>
            <person name="Lipzen A."/>
            <person name="Riley R."/>
            <person name="Andreopoulos W."/>
            <person name="He G."/>
            <person name="Johnson J."/>
            <person name="Nolan M."/>
            <person name="Tritt A."/>
            <person name="Barry K.W."/>
            <person name="Grigoriev I.V."/>
            <person name="Nagy L.G."/>
            <person name="Hibbett D."/>
            <person name="Henrissat B."/>
            <person name="Matheny P.B."/>
            <person name="Labbe J."/>
            <person name="Martin F.M."/>
        </authorList>
    </citation>
    <scope>NUCLEOTIDE SEQUENCE</scope>
    <source>
        <strain evidence="1">EC-137</strain>
    </source>
</reference>
<organism evidence="1 2">
    <name type="scientific">Vararia minispora EC-137</name>
    <dbReference type="NCBI Taxonomy" id="1314806"/>
    <lineage>
        <taxon>Eukaryota</taxon>
        <taxon>Fungi</taxon>
        <taxon>Dikarya</taxon>
        <taxon>Basidiomycota</taxon>
        <taxon>Agaricomycotina</taxon>
        <taxon>Agaricomycetes</taxon>
        <taxon>Russulales</taxon>
        <taxon>Lachnocladiaceae</taxon>
        <taxon>Vararia</taxon>
    </lineage>
</organism>
<sequence length="225" mass="25278">MGFTPDKGPQNQNPPPDYSQAEGSAEFHEKYYLSDDYLVLLVENKLFRVDARWLQENSAQFAKIRRMSGLNSPEQPLAIPGIHAAELETLLHFVDESMKEGFSMGTDQWIRLLSIAHKLELPTVKPRAIREVFAGPSPPPPVRQLALYEAHDVLRADVAPAVRALILRTEPLCADELMELSYKTAAEIGGLREEHLRNLLKPFGTWADNPEKSVKALVARWNAQA</sequence>
<proteinExistence type="predicted"/>
<dbReference type="EMBL" id="MU273521">
    <property type="protein sequence ID" value="KAI0033362.1"/>
    <property type="molecule type" value="Genomic_DNA"/>
</dbReference>
<name>A0ACB8QNW9_9AGAM</name>
<accession>A0ACB8QNW9</accession>
<comment type="caution">
    <text evidence="1">The sequence shown here is derived from an EMBL/GenBank/DDBJ whole genome shotgun (WGS) entry which is preliminary data.</text>
</comment>
<reference evidence="1" key="1">
    <citation type="submission" date="2021-02" db="EMBL/GenBank/DDBJ databases">
        <authorList>
            <consortium name="DOE Joint Genome Institute"/>
            <person name="Ahrendt S."/>
            <person name="Looney B.P."/>
            <person name="Miyauchi S."/>
            <person name="Morin E."/>
            <person name="Drula E."/>
            <person name="Courty P.E."/>
            <person name="Chicoki N."/>
            <person name="Fauchery L."/>
            <person name="Kohler A."/>
            <person name="Kuo A."/>
            <person name="Labutti K."/>
            <person name="Pangilinan J."/>
            <person name="Lipzen A."/>
            <person name="Riley R."/>
            <person name="Andreopoulos W."/>
            <person name="He G."/>
            <person name="Johnson J."/>
            <person name="Barry K.W."/>
            <person name="Grigoriev I.V."/>
            <person name="Nagy L."/>
            <person name="Hibbett D."/>
            <person name="Henrissat B."/>
            <person name="Matheny P.B."/>
            <person name="Labbe J."/>
            <person name="Martin F."/>
        </authorList>
    </citation>
    <scope>NUCLEOTIDE SEQUENCE</scope>
    <source>
        <strain evidence="1">EC-137</strain>
    </source>
</reference>
<protein>
    <submittedName>
        <fullName evidence="1">Uncharacterized protein</fullName>
    </submittedName>
</protein>
<dbReference type="Proteomes" id="UP000814128">
    <property type="component" value="Unassembled WGS sequence"/>
</dbReference>
<keyword evidence="2" id="KW-1185">Reference proteome</keyword>